<comment type="caution">
    <text evidence="3">The sequence shown here is derived from an EMBL/GenBank/DDBJ whole genome shotgun (WGS) entry which is preliminary data.</text>
</comment>
<evidence type="ECO:0000313" key="4">
    <source>
        <dbReference type="Proteomes" id="UP000326396"/>
    </source>
</evidence>
<dbReference type="PROSITE" id="PS51011">
    <property type="entry name" value="ARID"/>
    <property type="match status" value="1"/>
</dbReference>
<feature type="region of interest" description="Disordered" evidence="1">
    <location>
        <begin position="244"/>
        <end position="286"/>
    </location>
</feature>
<gene>
    <name evidence="3" type="ORF">E3N88_27121</name>
</gene>
<sequence length="286" mass="31993">MLVCSETSETWATVVSEPEKDEGNDQGGVRDKGFHGSACVRRCNRLFKGNQVQGAIKRSDSKPSEGRREIIQGFAKLRLGNGRRPCNRAVTRGSKQGKVQKSREIVNKALGIEDVKGKEKIYECVKVNSLSSMVEFLDSLENEVLVNNNKETFKVCFDNMLKWFCKKQLRLEEELDLPPNLDGYEIEMMHFYLIVKYMGGYEKVTKEEMWLDVVDRMGLLVYMSIGDNETDSRMEADYKDGLKTTGADLKGGGTDPKEADAEPDAAETSLKAEKIETNTAGALAHA</sequence>
<protein>
    <recommendedName>
        <fullName evidence="2">ARID domain-containing protein</fullName>
    </recommendedName>
</protein>
<dbReference type="Pfam" id="PF01388">
    <property type="entry name" value="ARID"/>
    <property type="match status" value="1"/>
</dbReference>
<dbReference type="Gene3D" id="1.10.150.60">
    <property type="entry name" value="ARID DNA-binding domain"/>
    <property type="match status" value="1"/>
</dbReference>
<dbReference type="AlphaFoldDB" id="A0A5N6MWY7"/>
<feature type="domain" description="ARID" evidence="2">
    <location>
        <begin position="151"/>
        <end position="250"/>
    </location>
</feature>
<evidence type="ECO:0000259" key="2">
    <source>
        <dbReference type="PROSITE" id="PS51011"/>
    </source>
</evidence>
<dbReference type="InterPro" id="IPR036431">
    <property type="entry name" value="ARID_dom_sf"/>
</dbReference>
<dbReference type="CDD" id="cd16100">
    <property type="entry name" value="ARID"/>
    <property type="match status" value="1"/>
</dbReference>
<keyword evidence="4" id="KW-1185">Reference proteome</keyword>
<dbReference type="Proteomes" id="UP000326396">
    <property type="component" value="Linkage Group LG4"/>
</dbReference>
<dbReference type="EMBL" id="SZYD01000014">
    <property type="protein sequence ID" value="KAD4178530.1"/>
    <property type="molecule type" value="Genomic_DNA"/>
</dbReference>
<dbReference type="SUPFAM" id="SSF46774">
    <property type="entry name" value="ARID-like"/>
    <property type="match status" value="1"/>
</dbReference>
<reference evidence="3 4" key="1">
    <citation type="submission" date="2019-05" db="EMBL/GenBank/DDBJ databases">
        <title>Mikania micrantha, genome provides insights into the molecular mechanism of rapid growth.</title>
        <authorList>
            <person name="Liu B."/>
        </authorList>
    </citation>
    <scope>NUCLEOTIDE SEQUENCE [LARGE SCALE GENOMIC DNA]</scope>
    <source>
        <strain evidence="3">NLD-2019</strain>
        <tissue evidence="3">Leaf</tissue>
    </source>
</reference>
<proteinExistence type="predicted"/>
<dbReference type="InterPro" id="IPR001606">
    <property type="entry name" value="ARID_dom"/>
</dbReference>
<name>A0A5N6MWY7_9ASTR</name>
<organism evidence="3 4">
    <name type="scientific">Mikania micrantha</name>
    <name type="common">bitter vine</name>
    <dbReference type="NCBI Taxonomy" id="192012"/>
    <lineage>
        <taxon>Eukaryota</taxon>
        <taxon>Viridiplantae</taxon>
        <taxon>Streptophyta</taxon>
        <taxon>Embryophyta</taxon>
        <taxon>Tracheophyta</taxon>
        <taxon>Spermatophyta</taxon>
        <taxon>Magnoliopsida</taxon>
        <taxon>eudicotyledons</taxon>
        <taxon>Gunneridae</taxon>
        <taxon>Pentapetalae</taxon>
        <taxon>asterids</taxon>
        <taxon>campanulids</taxon>
        <taxon>Asterales</taxon>
        <taxon>Asteraceae</taxon>
        <taxon>Asteroideae</taxon>
        <taxon>Heliantheae alliance</taxon>
        <taxon>Eupatorieae</taxon>
        <taxon>Mikania</taxon>
    </lineage>
</organism>
<accession>A0A5N6MWY7</accession>
<evidence type="ECO:0000256" key="1">
    <source>
        <dbReference type="SAM" id="MobiDB-lite"/>
    </source>
</evidence>
<dbReference type="GO" id="GO:0003677">
    <property type="term" value="F:DNA binding"/>
    <property type="evidence" value="ECO:0007669"/>
    <property type="project" value="InterPro"/>
</dbReference>
<evidence type="ECO:0000313" key="3">
    <source>
        <dbReference type="EMBL" id="KAD4178530.1"/>
    </source>
</evidence>